<proteinExistence type="predicted"/>
<dbReference type="GO" id="GO:0004674">
    <property type="term" value="F:protein serine/threonine kinase activity"/>
    <property type="evidence" value="ECO:0007669"/>
    <property type="project" value="UniProtKB-KW"/>
</dbReference>
<dbReference type="PROSITE" id="PS50011">
    <property type="entry name" value="PROTEIN_KINASE_DOM"/>
    <property type="match status" value="1"/>
</dbReference>
<dbReference type="Gene3D" id="1.10.510.10">
    <property type="entry name" value="Transferase(Phosphotransferase) domain 1"/>
    <property type="match status" value="1"/>
</dbReference>
<dbReference type="Gene3D" id="3.30.200.20">
    <property type="entry name" value="Phosphorylase Kinase, domain 1"/>
    <property type="match status" value="1"/>
</dbReference>
<dbReference type="Proteomes" id="UP001172457">
    <property type="component" value="Chromosome 1"/>
</dbReference>
<dbReference type="SUPFAM" id="SSF56112">
    <property type="entry name" value="Protein kinase-like (PK-like)"/>
    <property type="match status" value="1"/>
</dbReference>
<dbReference type="AlphaFoldDB" id="A0AA38WPS8"/>
<comment type="caution">
    <text evidence="8">The sequence shown here is derived from an EMBL/GenBank/DDBJ whole genome shotgun (WGS) entry which is preliminary data.</text>
</comment>
<evidence type="ECO:0000313" key="9">
    <source>
        <dbReference type="Proteomes" id="UP001172457"/>
    </source>
</evidence>
<dbReference type="Pfam" id="PF01582">
    <property type="entry name" value="TIR"/>
    <property type="match status" value="2"/>
</dbReference>
<dbReference type="PROSITE" id="PS50104">
    <property type="entry name" value="TIR"/>
    <property type="match status" value="2"/>
</dbReference>
<dbReference type="GO" id="GO:0009506">
    <property type="term" value="C:plasmodesma"/>
    <property type="evidence" value="ECO:0007669"/>
    <property type="project" value="TreeGrafter"/>
</dbReference>
<evidence type="ECO:0000256" key="4">
    <source>
        <dbReference type="ARBA" id="ARBA00022777"/>
    </source>
</evidence>
<dbReference type="InterPro" id="IPR008271">
    <property type="entry name" value="Ser/Thr_kinase_AS"/>
</dbReference>
<dbReference type="InterPro" id="IPR000157">
    <property type="entry name" value="TIR_dom"/>
</dbReference>
<feature type="domain" description="TIR" evidence="7">
    <location>
        <begin position="304"/>
        <end position="465"/>
    </location>
</feature>
<keyword evidence="3" id="KW-0547">Nucleotide-binding</keyword>
<dbReference type="GO" id="GO:0004714">
    <property type="term" value="F:transmembrane receptor protein tyrosine kinase activity"/>
    <property type="evidence" value="ECO:0007669"/>
    <property type="project" value="InterPro"/>
</dbReference>
<dbReference type="InterPro" id="IPR011009">
    <property type="entry name" value="Kinase-like_dom_sf"/>
</dbReference>
<dbReference type="EMBL" id="JARYMX010000001">
    <property type="protein sequence ID" value="KAJ9568537.1"/>
    <property type="molecule type" value="Genomic_DNA"/>
</dbReference>
<dbReference type="GO" id="GO:0005524">
    <property type="term" value="F:ATP binding"/>
    <property type="evidence" value="ECO:0007669"/>
    <property type="project" value="UniProtKB-KW"/>
</dbReference>
<dbReference type="GO" id="GO:0007165">
    <property type="term" value="P:signal transduction"/>
    <property type="evidence" value="ECO:0007669"/>
    <property type="project" value="InterPro"/>
</dbReference>
<feature type="domain" description="Protein kinase" evidence="6">
    <location>
        <begin position="493"/>
        <end position="767"/>
    </location>
</feature>
<dbReference type="SMART" id="SM00220">
    <property type="entry name" value="S_TKc"/>
    <property type="match status" value="1"/>
</dbReference>
<evidence type="ECO:0000259" key="6">
    <source>
        <dbReference type="PROSITE" id="PS50011"/>
    </source>
</evidence>
<dbReference type="SMART" id="SM00255">
    <property type="entry name" value="TIR"/>
    <property type="match status" value="2"/>
</dbReference>
<dbReference type="InterPro" id="IPR045272">
    <property type="entry name" value="ANXUR1/2-like"/>
</dbReference>
<keyword evidence="4" id="KW-0418">Kinase</keyword>
<organism evidence="8 9">
    <name type="scientific">Centaurea solstitialis</name>
    <name type="common">yellow star-thistle</name>
    <dbReference type="NCBI Taxonomy" id="347529"/>
    <lineage>
        <taxon>Eukaryota</taxon>
        <taxon>Viridiplantae</taxon>
        <taxon>Streptophyta</taxon>
        <taxon>Embryophyta</taxon>
        <taxon>Tracheophyta</taxon>
        <taxon>Spermatophyta</taxon>
        <taxon>Magnoliopsida</taxon>
        <taxon>eudicotyledons</taxon>
        <taxon>Gunneridae</taxon>
        <taxon>Pentapetalae</taxon>
        <taxon>asterids</taxon>
        <taxon>campanulids</taxon>
        <taxon>Asterales</taxon>
        <taxon>Asteraceae</taxon>
        <taxon>Carduoideae</taxon>
        <taxon>Cardueae</taxon>
        <taxon>Centaureinae</taxon>
        <taxon>Centaurea</taxon>
    </lineage>
</organism>
<evidence type="ECO:0000259" key="7">
    <source>
        <dbReference type="PROSITE" id="PS50104"/>
    </source>
</evidence>
<dbReference type="Pfam" id="PF00069">
    <property type="entry name" value="Pkinase"/>
    <property type="match status" value="1"/>
</dbReference>
<sequence length="776" mass="88362">MKTVPYASAIGSIMYAMLCTRPDVAYAVSVTSRYQQNPGEPHWVAVKNVLKYLRRTKEMFLVFGGSEDEISVTGYSDASFQTDRDDFRGEDIRMTFVDHLYEALARQGINAYLDERSLPKGKSIRSSLFKAIEESRIVIIVLSKSYSYSWCLEELVHIMKCKDERGQIVLPIFHDMESYEAKTQKGIIGKALARYKYNNDKRVESWRKALTDVRHLRGWINTHEFCRFLQEIEAIRRAIGLNPNRRAPNLNPTPKSKLDHQNAQKKFPDQVEMPTSPLEFPIQDTVLADPPSSSHFSSTPLLSLNPDIFVSFSGGDTSQTFVEHLDFAFVQKRILIYHDKRLFRSVTTNDRSPLQAIKESQIALVIFSKEYVKLSRCLDELVNIMECKDERGKIVIPIYHNVSPSEVQNQTEKCGAKLAKHGKKNKNIESWRKALVDISDMVGWVYNGYEAKLVKEIVDTISCQFFPNNNPIQMGTSHLKISLKDILLATHGFAEANIIARSGFGKVYRGQSAQHGLVAIKKLDRMHGQGDREFTMEIALLSICEHENIVSLVGFCDENGEKILVYRYERNGSLDRHLRSKDLTWMHRLRICLGAAFGLKYLHDDIGPHHRVIHRDIKSANILLDENWKPKISDFGLSKIALANVPLSALVSNPCGTLGYVDPQYVEHSTLTQKSDVYSFGVVLFEVLFGRKVTVAEHPDVNHFSVKMIRDHFEKKTLEEMIDADLKSQMKPASLSTFSSIAYECLKEDGEERPKMIQVIEQLVKALNYQQDVAAA</sequence>
<keyword evidence="1" id="KW-0723">Serine/threonine-protein kinase</keyword>
<accession>A0AA38WPS8</accession>
<dbReference type="SUPFAM" id="SSF52200">
    <property type="entry name" value="Toll/Interleukin receptor TIR domain"/>
    <property type="match status" value="2"/>
</dbReference>
<dbReference type="PANTHER" id="PTHR27003">
    <property type="entry name" value="OS07G0166700 PROTEIN"/>
    <property type="match status" value="1"/>
</dbReference>
<keyword evidence="5" id="KW-0067">ATP-binding</keyword>
<evidence type="ECO:0000256" key="2">
    <source>
        <dbReference type="ARBA" id="ARBA00022679"/>
    </source>
</evidence>
<dbReference type="PANTHER" id="PTHR27003:SF458">
    <property type="entry name" value="TOLL_INTERLEUKIN-1 RECEPTOR HOMOLOGY (TIR) DOMAIN, PROTEIN KINASE-LIKE DOMAIN PROTEIN-RELATED"/>
    <property type="match status" value="1"/>
</dbReference>
<reference evidence="8" key="1">
    <citation type="submission" date="2023-03" db="EMBL/GenBank/DDBJ databases">
        <title>Chromosome-scale reference genome and RAD-based genetic map of yellow starthistle (Centaurea solstitialis) reveal putative structural variation and QTLs associated with invader traits.</title>
        <authorList>
            <person name="Reatini B."/>
            <person name="Cang F.A."/>
            <person name="Jiang Q."/>
            <person name="Mckibben M.T.W."/>
            <person name="Barker M.S."/>
            <person name="Rieseberg L.H."/>
            <person name="Dlugosch K.M."/>
        </authorList>
    </citation>
    <scope>NUCLEOTIDE SEQUENCE</scope>
    <source>
        <strain evidence="8">CAN-66</strain>
        <tissue evidence="8">Leaf</tissue>
    </source>
</reference>
<dbReference type="Gene3D" id="3.40.50.10140">
    <property type="entry name" value="Toll/interleukin-1 receptor homology (TIR) domain"/>
    <property type="match status" value="2"/>
</dbReference>
<evidence type="ECO:0000256" key="3">
    <source>
        <dbReference type="ARBA" id="ARBA00022741"/>
    </source>
</evidence>
<dbReference type="GO" id="GO:0005886">
    <property type="term" value="C:plasma membrane"/>
    <property type="evidence" value="ECO:0007669"/>
    <property type="project" value="TreeGrafter"/>
</dbReference>
<protein>
    <submittedName>
        <fullName evidence="8">Uncharacterized protein</fullName>
    </submittedName>
</protein>
<dbReference type="FunFam" id="3.30.200.20:FF:000039">
    <property type="entry name" value="receptor-like protein kinase FERONIA"/>
    <property type="match status" value="1"/>
</dbReference>
<gene>
    <name evidence="8" type="ORF">OSB04_004503</name>
</gene>
<keyword evidence="9" id="KW-1185">Reference proteome</keyword>
<evidence type="ECO:0000313" key="8">
    <source>
        <dbReference type="EMBL" id="KAJ9568537.1"/>
    </source>
</evidence>
<dbReference type="InterPro" id="IPR035897">
    <property type="entry name" value="Toll_tir_struct_dom_sf"/>
</dbReference>
<evidence type="ECO:0000256" key="1">
    <source>
        <dbReference type="ARBA" id="ARBA00022527"/>
    </source>
</evidence>
<dbReference type="InterPro" id="IPR000719">
    <property type="entry name" value="Prot_kinase_dom"/>
</dbReference>
<dbReference type="PROSITE" id="PS00108">
    <property type="entry name" value="PROTEIN_KINASE_ST"/>
    <property type="match status" value="1"/>
</dbReference>
<evidence type="ECO:0000256" key="5">
    <source>
        <dbReference type="ARBA" id="ARBA00022840"/>
    </source>
</evidence>
<keyword evidence="2" id="KW-0808">Transferase</keyword>
<feature type="domain" description="TIR" evidence="7">
    <location>
        <begin position="79"/>
        <end position="239"/>
    </location>
</feature>
<name>A0AA38WPS8_9ASTR</name>